<dbReference type="GO" id="GO:0005737">
    <property type="term" value="C:cytoplasm"/>
    <property type="evidence" value="ECO:0007669"/>
    <property type="project" value="TreeGrafter"/>
</dbReference>
<dbReference type="SUPFAM" id="SSF50156">
    <property type="entry name" value="PDZ domain-like"/>
    <property type="match status" value="1"/>
</dbReference>
<sequence>MLKKNVGTISLNRLRAVDTDSDNFHSIKSKYDGLVDEKNRIEKKLSELSEILRQNGNVGLDTPLVDDEGYPRPDIDVALIRITRNNIRCLNTDHKQIMLELESVLHKIHEYARQNPSKNVLTDGNACSSENKLIEDQSAQIVKKAFLKIDQISPNSIVEQADLKVGDRIIQFGSVSADNFTSLQDISTVFRNTSPGSYIHVSISRGDSIINVLSISLLKPAENVSLGMHVVPI</sequence>
<evidence type="ECO:0000313" key="3">
    <source>
        <dbReference type="Proteomes" id="UP000050792"/>
    </source>
</evidence>
<name>A0AA85FSN1_9TREM</name>
<evidence type="ECO:0000313" key="4">
    <source>
        <dbReference type="WBParaSite" id="SRDH1_64190.4"/>
    </source>
</evidence>
<dbReference type="PANTHER" id="PTHR12651">
    <property type="entry name" value="26S PROTEASOME NON-ATPASE REGULATORY SUBUNIT 9"/>
    <property type="match status" value="1"/>
</dbReference>
<reference evidence="3" key="1">
    <citation type="submission" date="2022-06" db="EMBL/GenBank/DDBJ databases">
        <authorList>
            <person name="Berger JAMES D."/>
            <person name="Berger JAMES D."/>
        </authorList>
    </citation>
    <scope>NUCLEOTIDE SEQUENCE [LARGE SCALE GENOMIC DNA]</scope>
</reference>
<dbReference type="Gene3D" id="2.30.42.10">
    <property type="match status" value="1"/>
</dbReference>
<dbReference type="InterPro" id="IPR035269">
    <property type="entry name" value="PSMD9"/>
</dbReference>
<evidence type="ECO:0000256" key="1">
    <source>
        <dbReference type="ARBA" id="ARBA00023186"/>
    </source>
</evidence>
<dbReference type="Pfam" id="PF18265">
    <property type="entry name" value="Nas2_N"/>
    <property type="match status" value="1"/>
</dbReference>
<accession>A0AA85FSN1</accession>
<keyword evidence="3" id="KW-1185">Reference proteome</keyword>
<dbReference type="GO" id="GO:0005634">
    <property type="term" value="C:nucleus"/>
    <property type="evidence" value="ECO:0007669"/>
    <property type="project" value="TreeGrafter"/>
</dbReference>
<dbReference type="PANTHER" id="PTHR12651:SF1">
    <property type="entry name" value="26S PROTEASOME NON-ATPASE REGULATORY SUBUNIT 9"/>
    <property type="match status" value="1"/>
</dbReference>
<dbReference type="WBParaSite" id="SRDH1_64190.4">
    <property type="protein sequence ID" value="SRDH1_64190.4"/>
    <property type="gene ID" value="SRDH1_64190"/>
</dbReference>
<proteinExistence type="predicted"/>
<dbReference type="Proteomes" id="UP000050792">
    <property type="component" value="Unassembled WGS sequence"/>
</dbReference>
<dbReference type="InterPro" id="IPR040815">
    <property type="entry name" value="Nas2_N"/>
</dbReference>
<organism evidence="3 4">
    <name type="scientific">Schistosoma rodhaini</name>
    <dbReference type="NCBI Taxonomy" id="6188"/>
    <lineage>
        <taxon>Eukaryota</taxon>
        <taxon>Metazoa</taxon>
        <taxon>Spiralia</taxon>
        <taxon>Lophotrochozoa</taxon>
        <taxon>Platyhelminthes</taxon>
        <taxon>Trematoda</taxon>
        <taxon>Digenea</taxon>
        <taxon>Strigeidida</taxon>
        <taxon>Schistosomatoidea</taxon>
        <taxon>Schistosomatidae</taxon>
        <taxon>Schistosoma</taxon>
    </lineage>
</organism>
<dbReference type="AlphaFoldDB" id="A0AA85FSN1"/>
<dbReference type="InterPro" id="IPR036034">
    <property type="entry name" value="PDZ_sf"/>
</dbReference>
<reference evidence="4" key="2">
    <citation type="submission" date="2023-11" db="UniProtKB">
        <authorList>
            <consortium name="WormBaseParasite"/>
        </authorList>
    </citation>
    <scope>IDENTIFICATION</scope>
</reference>
<dbReference type="Gene3D" id="6.10.140.1710">
    <property type="match status" value="1"/>
</dbReference>
<evidence type="ECO:0000259" key="2">
    <source>
        <dbReference type="Pfam" id="PF18265"/>
    </source>
</evidence>
<protein>
    <recommendedName>
        <fullName evidence="2">Nas2 N-terminal domain-containing protein</fullName>
    </recommendedName>
</protein>
<dbReference type="GO" id="GO:0070682">
    <property type="term" value="P:proteasome regulatory particle assembly"/>
    <property type="evidence" value="ECO:0007669"/>
    <property type="project" value="InterPro"/>
</dbReference>
<feature type="domain" description="Nas2 N-terminal" evidence="2">
    <location>
        <begin position="33"/>
        <end position="110"/>
    </location>
</feature>
<keyword evidence="1" id="KW-0143">Chaperone</keyword>